<reference evidence="2" key="2">
    <citation type="submission" date="2021-09" db="EMBL/GenBank/DDBJ databases">
        <authorList>
            <person name="Jia N."/>
            <person name="Wang J."/>
            <person name="Shi W."/>
            <person name="Du L."/>
            <person name="Sun Y."/>
            <person name="Zhan W."/>
            <person name="Jiang J."/>
            <person name="Wang Q."/>
            <person name="Zhang B."/>
            <person name="Ji P."/>
            <person name="Sakyi L.B."/>
            <person name="Cui X."/>
            <person name="Yuan T."/>
            <person name="Jiang B."/>
            <person name="Yang W."/>
            <person name="Lam T.T.-Y."/>
            <person name="Chang Q."/>
            <person name="Ding S."/>
            <person name="Wang X."/>
            <person name="Zhu J."/>
            <person name="Ruan X."/>
            <person name="Zhao L."/>
            <person name="Wei J."/>
            <person name="Que T."/>
            <person name="Du C."/>
            <person name="Cheng J."/>
            <person name="Dai P."/>
            <person name="Han X."/>
            <person name="Huang E."/>
            <person name="Gao Y."/>
            <person name="Liu J."/>
            <person name="Shao H."/>
            <person name="Ye R."/>
            <person name="Li L."/>
            <person name="Wei W."/>
            <person name="Wang X."/>
            <person name="Wang C."/>
            <person name="Huo Q."/>
            <person name="Li W."/>
            <person name="Guo W."/>
            <person name="Chen H."/>
            <person name="Chen S."/>
            <person name="Zhou L."/>
            <person name="Zhou L."/>
            <person name="Ni X."/>
            <person name="Tian J."/>
            <person name="Zhou Y."/>
            <person name="Sheng Y."/>
            <person name="Liu T."/>
            <person name="Pan Y."/>
            <person name="Xia L."/>
            <person name="Li J."/>
            <person name="Zhao F."/>
            <person name="Cao W."/>
        </authorList>
    </citation>
    <scope>NUCLEOTIDE SEQUENCE</scope>
    <source>
        <strain evidence="2">Rmic-2018</strain>
        <tissue evidence="2">Larvae</tissue>
    </source>
</reference>
<dbReference type="Proteomes" id="UP000821866">
    <property type="component" value="Chromosome 7"/>
</dbReference>
<keyword evidence="3" id="KW-1185">Reference proteome</keyword>
<dbReference type="EMBL" id="JABSTU010000009">
    <property type="protein sequence ID" value="KAH8022110.1"/>
    <property type="molecule type" value="Genomic_DNA"/>
</dbReference>
<dbReference type="VEuPathDB" id="VectorBase:LOC119174541"/>
<keyword evidence="1" id="KW-0472">Membrane</keyword>
<organism evidence="2 3">
    <name type="scientific">Rhipicephalus microplus</name>
    <name type="common">Cattle tick</name>
    <name type="synonym">Boophilus microplus</name>
    <dbReference type="NCBI Taxonomy" id="6941"/>
    <lineage>
        <taxon>Eukaryota</taxon>
        <taxon>Metazoa</taxon>
        <taxon>Ecdysozoa</taxon>
        <taxon>Arthropoda</taxon>
        <taxon>Chelicerata</taxon>
        <taxon>Arachnida</taxon>
        <taxon>Acari</taxon>
        <taxon>Parasitiformes</taxon>
        <taxon>Ixodida</taxon>
        <taxon>Ixodoidea</taxon>
        <taxon>Ixodidae</taxon>
        <taxon>Rhipicephalinae</taxon>
        <taxon>Rhipicephalus</taxon>
        <taxon>Boophilus</taxon>
    </lineage>
</organism>
<name>A0A9J6DJL9_RHIMP</name>
<keyword evidence="1" id="KW-1133">Transmembrane helix</keyword>
<keyword evidence="1" id="KW-0812">Transmembrane</keyword>
<reference evidence="2" key="1">
    <citation type="journal article" date="2020" name="Cell">
        <title>Large-Scale Comparative Analyses of Tick Genomes Elucidate Their Genetic Diversity and Vector Capacities.</title>
        <authorList>
            <consortium name="Tick Genome and Microbiome Consortium (TIGMIC)"/>
            <person name="Jia N."/>
            <person name="Wang J."/>
            <person name="Shi W."/>
            <person name="Du L."/>
            <person name="Sun Y."/>
            <person name="Zhan W."/>
            <person name="Jiang J.F."/>
            <person name="Wang Q."/>
            <person name="Zhang B."/>
            <person name="Ji P."/>
            <person name="Bell-Sakyi L."/>
            <person name="Cui X.M."/>
            <person name="Yuan T.T."/>
            <person name="Jiang B.G."/>
            <person name="Yang W.F."/>
            <person name="Lam T.T."/>
            <person name="Chang Q.C."/>
            <person name="Ding S.J."/>
            <person name="Wang X.J."/>
            <person name="Zhu J.G."/>
            <person name="Ruan X.D."/>
            <person name="Zhao L."/>
            <person name="Wei J.T."/>
            <person name="Ye R.Z."/>
            <person name="Que T.C."/>
            <person name="Du C.H."/>
            <person name="Zhou Y.H."/>
            <person name="Cheng J.X."/>
            <person name="Dai P.F."/>
            <person name="Guo W.B."/>
            <person name="Han X.H."/>
            <person name="Huang E.J."/>
            <person name="Li L.F."/>
            <person name="Wei W."/>
            <person name="Gao Y.C."/>
            <person name="Liu J.Z."/>
            <person name="Shao H.Z."/>
            <person name="Wang X."/>
            <person name="Wang C.C."/>
            <person name="Yang T.C."/>
            <person name="Huo Q.B."/>
            <person name="Li W."/>
            <person name="Chen H.Y."/>
            <person name="Chen S.E."/>
            <person name="Zhou L.G."/>
            <person name="Ni X.B."/>
            <person name="Tian J.H."/>
            <person name="Sheng Y."/>
            <person name="Liu T."/>
            <person name="Pan Y.S."/>
            <person name="Xia L.Y."/>
            <person name="Li J."/>
            <person name="Zhao F."/>
            <person name="Cao W.C."/>
        </authorList>
    </citation>
    <scope>NUCLEOTIDE SEQUENCE</scope>
    <source>
        <strain evidence="2">Rmic-2018</strain>
    </source>
</reference>
<protein>
    <submittedName>
        <fullName evidence="2">Uncharacterized protein</fullName>
    </submittedName>
</protein>
<gene>
    <name evidence="2" type="ORF">HPB51_021992</name>
</gene>
<evidence type="ECO:0000313" key="3">
    <source>
        <dbReference type="Proteomes" id="UP000821866"/>
    </source>
</evidence>
<sequence>MGHALIVDSILTPFSWYSLLPLVGVAAFLFVVAAYQRTQFYWITDRASDVMQGLASRFRKEPMAVQEPHVPWFITGNSSPAGYGIGMTTFQNYSGSPGYEPEAFDAASPNGIGTASQVWPMSAHGVGSQSRSVPALPVLIKVTDLSEWSESL</sequence>
<accession>A0A9J6DJL9</accession>
<proteinExistence type="predicted"/>
<dbReference type="AlphaFoldDB" id="A0A9J6DJL9"/>
<dbReference type="OrthoDB" id="6505771at2759"/>
<dbReference type="OMA" id="FYWITDK"/>
<comment type="caution">
    <text evidence="2">The sequence shown here is derived from an EMBL/GenBank/DDBJ whole genome shotgun (WGS) entry which is preliminary data.</text>
</comment>
<feature type="transmembrane region" description="Helical" evidence="1">
    <location>
        <begin position="14"/>
        <end position="35"/>
    </location>
</feature>
<evidence type="ECO:0000313" key="2">
    <source>
        <dbReference type="EMBL" id="KAH8022110.1"/>
    </source>
</evidence>
<evidence type="ECO:0000256" key="1">
    <source>
        <dbReference type="SAM" id="Phobius"/>
    </source>
</evidence>